<dbReference type="AlphaFoldDB" id="A0A811YFN2"/>
<comment type="caution">
    <text evidence="2">The sequence shown here is derived from an EMBL/GenBank/DDBJ whole genome shotgun (WGS) entry which is preliminary data.</text>
</comment>
<evidence type="ECO:0000313" key="2">
    <source>
        <dbReference type="EMBL" id="CAD7675349.1"/>
    </source>
</evidence>
<reference evidence="2" key="1">
    <citation type="submission" date="2020-12" db="EMBL/GenBank/DDBJ databases">
        <authorList>
            <consortium name="Molecular Ecology Group"/>
        </authorList>
    </citation>
    <scope>NUCLEOTIDE SEQUENCE</scope>
    <source>
        <strain evidence="2">TBG_1078</strain>
    </source>
</reference>
<keyword evidence="1" id="KW-1133">Transmembrane helix</keyword>
<dbReference type="EMBL" id="CAJHUB010000675">
    <property type="protein sequence ID" value="CAD7675349.1"/>
    <property type="molecule type" value="Genomic_DNA"/>
</dbReference>
<name>A0A811YFN2_NYCPR</name>
<keyword evidence="3" id="KW-1185">Reference proteome</keyword>
<accession>A0A811YFN2</accession>
<feature type="transmembrane region" description="Helical" evidence="1">
    <location>
        <begin position="42"/>
        <end position="65"/>
    </location>
</feature>
<organism evidence="2 3">
    <name type="scientific">Nyctereutes procyonoides</name>
    <name type="common">Raccoon dog</name>
    <name type="synonym">Canis procyonoides</name>
    <dbReference type="NCBI Taxonomy" id="34880"/>
    <lineage>
        <taxon>Eukaryota</taxon>
        <taxon>Metazoa</taxon>
        <taxon>Chordata</taxon>
        <taxon>Craniata</taxon>
        <taxon>Vertebrata</taxon>
        <taxon>Euteleostomi</taxon>
        <taxon>Mammalia</taxon>
        <taxon>Eutheria</taxon>
        <taxon>Laurasiatheria</taxon>
        <taxon>Carnivora</taxon>
        <taxon>Caniformia</taxon>
        <taxon>Canidae</taxon>
        <taxon>Nyctereutes</taxon>
    </lineage>
</organism>
<gene>
    <name evidence="2" type="ORF">NYPRO_LOCUS8143</name>
</gene>
<evidence type="ECO:0000256" key="1">
    <source>
        <dbReference type="SAM" id="Phobius"/>
    </source>
</evidence>
<keyword evidence="1" id="KW-0812">Transmembrane</keyword>
<keyword evidence="1" id="KW-0472">Membrane</keyword>
<protein>
    <submittedName>
        <fullName evidence="2">(raccoon dog) hypothetical protein</fullName>
    </submittedName>
</protein>
<proteinExistence type="predicted"/>
<sequence length="71" mass="8004">MIDERVYFWTLNSIPLVYFRGIPNVGPGCIHDKMRGPSTTLYFAYVPPSILLALVQVLPVLYFCILGDLKG</sequence>
<evidence type="ECO:0000313" key="3">
    <source>
        <dbReference type="Proteomes" id="UP000645828"/>
    </source>
</evidence>
<dbReference type="Proteomes" id="UP000645828">
    <property type="component" value="Unassembled WGS sequence"/>
</dbReference>